<sequence>MGAYVNPPHALLVGLPAPLPRDTIGVLTPSYDLLDLDAEGTIRWNGHPVTEEQLRAILSESGQRSPQGALLFHPQHDVAYGDALGLLAIVHREGAIDGCFRFSEIQRFADYENPPDFERLVAPDYRECDLWFE</sequence>
<protein>
    <submittedName>
        <fullName evidence="1">Uncharacterized protein</fullName>
    </submittedName>
</protein>
<accession>Q2N653</accession>
<organism evidence="1 2">
    <name type="scientific">Erythrobacter litoralis (strain HTCC2594)</name>
    <dbReference type="NCBI Taxonomy" id="314225"/>
    <lineage>
        <taxon>Bacteria</taxon>
        <taxon>Pseudomonadati</taxon>
        <taxon>Pseudomonadota</taxon>
        <taxon>Alphaproteobacteria</taxon>
        <taxon>Sphingomonadales</taxon>
        <taxon>Erythrobacteraceae</taxon>
        <taxon>Erythrobacter/Porphyrobacter group</taxon>
        <taxon>Erythrobacter</taxon>
    </lineage>
</organism>
<dbReference type="KEGG" id="eli:ELI_13730"/>
<dbReference type="EMBL" id="CP000157">
    <property type="protein sequence ID" value="ABC64838.1"/>
    <property type="molecule type" value="Genomic_DNA"/>
</dbReference>
<dbReference type="eggNOG" id="COG0848">
    <property type="taxonomic scope" value="Bacteria"/>
</dbReference>
<dbReference type="STRING" id="314225.ELI_13730"/>
<evidence type="ECO:0000313" key="1">
    <source>
        <dbReference type="EMBL" id="ABC64838.1"/>
    </source>
</evidence>
<keyword evidence="2" id="KW-1185">Reference proteome</keyword>
<proteinExistence type="predicted"/>
<reference evidence="2" key="1">
    <citation type="journal article" date="2009" name="J. Bacteriol.">
        <title>Complete genome sequence of Erythrobacter litoralis HTCC2594.</title>
        <authorList>
            <person name="Oh H.M."/>
            <person name="Giovannoni S.J."/>
            <person name="Ferriera S."/>
            <person name="Johnson J."/>
            <person name="Cho J.C."/>
        </authorList>
    </citation>
    <scope>NUCLEOTIDE SEQUENCE [LARGE SCALE GENOMIC DNA]</scope>
    <source>
        <strain evidence="2">HTCC2594</strain>
    </source>
</reference>
<name>Q2N653_ERYLH</name>
<evidence type="ECO:0000313" key="2">
    <source>
        <dbReference type="Proteomes" id="UP000008808"/>
    </source>
</evidence>
<dbReference type="Proteomes" id="UP000008808">
    <property type="component" value="Chromosome"/>
</dbReference>
<gene>
    <name evidence="1" type="ordered locus">ELI_13730</name>
</gene>
<dbReference type="HOGENOM" id="CLU_1903482_0_0_5"/>
<dbReference type="Gene3D" id="3.30.420.270">
    <property type="match status" value="1"/>
</dbReference>
<dbReference type="AlphaFoldDB" id="Q2N653"/>